<proteinExistence type="predicted"/>
<feature type="transmembrane region" description="Helical" evidence="1">
    <location>
        <begin position="40"/>
        <end position="64"/>
    </location>
</feature>
<evidence type="ECO:0000313" key="3">
    <source>
        <dbReference type="Proteomes" id="UP001597218"/>
    </source>
</evidence>
<keyword evidence="1" id="KW-0812">Transmembrane</keyword>
<reference evidence="3" key="1">
    <citation type="journal article" date="2019" name="Int. J. Syst. Evol. Microbiol.">
        <title>The Global Catalogue of Microorganisms (GCM) 10K type strain sequencing project: providing services to taxonomists for standard genome sequencing and annotation.</title>
        <authorList>
            <consortium name="The Broad Institute Genomics Platform"/>
            <consortium name="The Broad Institute Genome Sequencing Center for Infectious Disease"/>
            <person name="Wu L."/>
            <person name="Ma J."/>
        </authorList>
    </citation>
    <scope>NUCLEOTIDE SEQUENCE [LARGE SCALE GENOMIC DNA]</scope>
    <source>
        <strain evidence="3">CGMCC 4.7177</strain>
    </source>
</reference>
<dbReference type="RefSeq" id="WP_381539884.1">
    <property type="nucleotide sequence ID" value="NZ_JBHUGI010000035.1"/>
</dbReference>
<dbReference type="EMBL" id="JBHUGI010000035">
    <property type="protein sequence ID" value="MFD1929600.1"/>
    <property type="molecule type" value="Genomic_DNA"/>
</dbReference>
<organism evidence="2 3">
    <name type="scientific">Sporosarcina siberiensis</name>
    <dbReference type="NCBI Taxonomy" id="1365606"/>
    <lineage>
        <taxon>Bacteria</taxon>
        <taxon>Bacillati</taxon>
        <taxon>Bacillota</taxon>
        <taxon>Bacilli</taxon>
        <taxon>Bacillales</taxon>
        <taxon>Caryophanaceae</taxon>
        <taxon>Sporosarcina</taxon>
    </lineage>
</organism>
<feature type="transmembrane region" description="Helical" evidence="1">
    <location>
        <begin position="6"/>
        <end position="28"/>
    </location>
</feature>
<dbReference type="Proteomes" id="UP001597218">
    <property type="component" value="Unassembled WGS sequence"/>
</dbReference>
<keyword evidence="3" id="KW-1185">Reference proteome</keyword>
<feature type="transmembrane region" description="Helical" evidence="1">
    <location>
        <begin position="162"/>
        <end position="182"/>
    </location>
</feature>
<keyword evidence="1" id="KW-1133">Transmembrane helix</keyword>
<keyword evidence="1" id="KW-0472">Membrane</keyword>
<sequence length="212" mass="24170">MVMVSAQASIAIIIISWGVGFLSFYLLSDLSKKKIYMEEIVSQLINFVIFMWIGKVLLNFSVFIKEPLTILAYPSNSYAFYLAVLFSVLTIGMKSKRKKVDLVPFLNSFIHVFLLSSFVYEFIQIVWSNNTYSIRYMGLLAVLIVAIVVIRERITIYKVNILMLIGWTLGTIGLAFIMPFIMVFGYTISPLFLGLILVYSLAVIILQRKKVS</sequence>
<name>A0ABW4SJ87_9BACL</name>
<accession>A0ABW4SJ87</accession>
<evidence type="ECO:0000313" key="2">
    <source>
        <dbReference type="EMBL" id="MFD1929600.1"/>
    </source>
</evidence>
<gene>
    <name evidence="2" type="ORF">ACFSFY_16275</name>
</gene>
<comment type="caution">
    <text evidence="2">The sequence shown here is derived from an EMBL/GenBank/DDBJ whole genome shotgun (WGS) entry which is preliminary data.</text>
</comment>
<protein>
    <recommendedName>
        <fullName evidence="4">EamA-like transporter family protein</fullName>
    </recommendedName>
</protein>
<evidence type="ECO:0000256" key="1">
    <source>
        <dbReference type="SAM" id="Phobius"/>
    </source>
</evidence>
<feature type="transmembrane region" description="Helical" evidence="1">
    <location>
        <begin position="105"/>
        <end position="127"/>
    </location>
</feature>
<feature type="transmembrane region" description="Helical" evidence="1">
    <location>
        <begin position="133"/>
        <end position="150"/>
    </location>
</feature>
<evidence type="ECO:0008006" key="4">
    <source>
        <dbReference type="Google" id="ProtNLM"/>
    </source>
</evidence>
<feature type="transmembrane region" description="Helical" evidence="1">
    <location>
        <begin position="188"/>
        <end position="206"/>
    </location>
</feature>
<feature type="transmembrane region" description="Helical" evidence="1">
    <location>
        <begin position="76"/>
        <end position="93"/>
    </location>
</feature>